<evidence type="ECO:0000313" key="1">
    <source>
        <dbReference type="EMBL" id="RRT33600.1"/>
    </source>
</evidence>
<gene>
    <name evidence="1" type="ORF">B296_00053422</name>
</gene>
<proteinExistence type="predicted"/>
<protein>
    <submittedName>
        <fullName evidence="1">Uncharacterized protein</fullName>
    </submittedName>
</protein>
<reference evidence="1 2" key="1">
    <citation type="journal article" date="2014" name="Agronomy (Basel)">
        <title>A Draft Genome Sequence for Ensete ventricosum, the Drought-Tolerant Tree Against Hunger.</title>
        <authorList>
            <person name="Harrison J."/>
            <person name="Moore K.A."/>
            <person name="Paszkiewicz K."/>
            <person name="Jones T."/>
            <person name="Grant M."/>
            <person name="Ambacheew D."/>
            <person name="Muzemil S."/>
            <person name="Studholme D.J."/>
        </authorList>
    </citation>
    <scope>NUCLEOTIDE SEQUENCE [LARGE SCALE GENOMIC DNA]</scope>
</reference>
<accession>A0A426X2D3</accession>
<dbReference type="AlphaFoldDB" id="A0A426X2D3"/>
<dbReference type="Proteomes" id="UP000287651">
    <property type="component" value="Unassembled WGS sequence"/>
</dbReference>
<name>A0A426X2D3_ENSVE</name>
<dbReference type="EMBL" id="AMZH03028642">
    <property type="protein sequence ID" value="RRT33600.1"/>
    <property type="molecule type" value="Genomic_DNA"/>
</dbReference>
<sequence>MNQDPGLTNWAGRSTPFRGLPLTRSRFASWEWRENSIQIGARNGAPPEETAHGAGGYLRIGADSSNAPEVPVGLQISILIFSFLLSFGEFGWSYRVSFGHNFDGTKSGGFRFGFSGKSTRSLFLLLEICVLLGRMEF</sequence>
<organism evidence="1 2">
    <name type="scientific">Ensete ventricosum</name>
    <name type="common">Abyssinian banana</name>
    <name type="synonym">Musa ensete</name>
    <dbReference type="NCBI Taxonomy" id="4639"/>
    <lineage>
        <taxon>Eukaryota</taxon>
        <taxon>Viridiplantae</taxon>
        <taxon>Streptophyta</taxon>
        <taxon>Embryophyta</taxon>
        <taxon>Tracheophyta</taxon>
        <taxon>Spermatophyta</taxon>
        <taxon>Magnoliopsida</taxon>
        <taxon>Liliopsida</taxon>
        <taxon>Zingiberales</taxon>
        <taxon>Musaceae</taxon>
        <taxon>Ensete</taxon>
    </lineage>
</organism>
<comment type="caution">
    <text evidence="1">The sequence shown here is derived from an EMBL/GenBank/DDBJ whole genome shotgun (WGS) entry which is preliminary data.</text>
</comment>
<evidence type="ECO:0000313" key="2">
    <source>
        <dbReference type="Proteomes" id="UP000287651"/>
    </source>
</evidence>